<dbReference type="InterPro" id="IPR000524">
    <property type="entry name" value="Tscrpt_reg_HTH_GntR"/>
</dbReference>
<organism evidence="5 6">
    <name type="scientific">Arthrobacter russicus</name>
    <dbReference type="NCBI Taxonomy" id="172040"/>
    <lineage>
        <taxon>Bacteria</taxon>
        <taxon>Bacillati</taxon>
        <taxon>Actinomycetota</taxon>
        <taxon>Actinomycetes</taxon>
        <taxon>Micrococcales</taxon>
        <taxon>Micrococcaceae</taxon>
        <taxon>Arthrobacter</taxon>
    </lineage>
</organism>
<dbReference type="SMART" id="SM00895">
    <property type="entry name" value="FCD"/>
    <property type="match status" value="1"/>
</dbReference>
<dbReference type="PANTHER" id="PTHR43537:SF24">
    <property type="entry name" value="GLUCONATE OPERON TRANSCRIPTIONAL REPRESSOR"/>
    <property type="match status" value="1"/>
</dbReference>
<dbReference type="PRINTS" id="PR00035">
    <property type="entry name" value="HTHGNTR"/>
</dbReference>
<feature type="domain" description="HTH gntR-type" evidence="4">
    <location>
        <begin position="1"/>
        <end position="73"/>
    </location>
</feature>
<protein>
    <submittedName>
        <fullName evidence="5">GntR family transcriptional repressor for pyruvate dehydrogenase complex</fullName>
    </submittedName>
</protein>
<keyword evidence="5" id="KW-0670">Pyruvate</keyword>
<proteinExistence type="predicted"/>
<reference evidence="5 6" key="1">
    <citation type="submission" date="2023-07" db="EMBL/GenBank/DDBJ databases">
        <title>Sequencing the genomes of 1000 actinobacteria strains.</title>
        <authorList>
            <person name="Klenk H.-P."/>
        </authorList>
    </citation>
    <scope>NUCLEOTIDE SEQUENCE [LARGE SCALE GENOMIC DNA]</scope>
    <source>
        <strain evidence="5 6">DSM 14555</strain>
    </source>
</reference>
<evidence type="ECO:0000256" key="2">
    <source>
        <dbReference type="ARBA" id="ARBA00023125"/>
    </source>
</evidence>
<dbReference type="InterPro" id="IPR008920">
    <property type="entry name" value="TF_FadR/GntR_C"/>
</dbReference>
<comment type="caution">
    <text evidence="5">The sequence shown here is derived from an EMBL/GenBank/DDBJ whole genome shotgun (WGS) entry which is preliminary data.</text>
</comment>
<dbReference type="CDD" id="cd07377">
    <property type="entry name" value="WHTH_GntR"/>
    <property type="match status" value="1"/>
</dbReference>
<name>A0ABU1JCM7_9MICC</name>
<keyword evidence="6" id="KW-1185">Reference proteome</keyword>
<evidence type="ECO:0000256" key="3">
    <source>
        <dbReference type="ARBA" id="ARBA00023163"/>
    </source>
</evidence>
<dbReference type="InterPro" id="IPR036390">
    <property type="entry name" value="WH_DNA-bd_sf"/>
</dbReference>
<evidence type="ECO:0000259" key="4">
    <source>
        <dbReference type="PROSITE" id="PS50949"/>
    </source>
</evidence>
<dbReference type="SUPFAM" id="SSF48008">
    <property type="entry name" value="GntR ligand-binding domain-like"/>
    <property type="match status" value="1"/>
</dbReference>
<dbReference type="Gene3D" id="1.10.10.10">
    <property type="entry name" value="Winged helix-like DNA-binding domain superfamily/Winged helix DNA-binding domain"/>
    <property type="match status" value="1"/>
</dbReference>
<keyword evidence="1" id="KW-0805">Transcription regulation</keyword>
<evidence type="ECO:0000313" key="5">
    <source>
        <dbReference type="EMBL" id="MDR6270188.1"/>
    </source>
</evidence>
<dbReference type="Pfam" id="PF07729">
    <property type="entry name" value="FCD"/>
    <property type="match status" value="1"/>
</dbReference>
<dbReference type="SUPFAM" id="SSF46785">
    <property type="entry name" value="Winged helix' DNA-binding domain"/>
    <property type="match status" value="1"/>
</dbReference>
<dbReference type="SMART" id="SM00345">
    <property type="entry name" value="HTH_GNTR"/>
    <property type="match status" value="1"/>
</dbReference>
<accession>A0ABU1JCM7</accession>
<dbReference type="RefSeq" id="WP_309799085.1">
    <property type="nucleotide sequence ID" value="NZ_BAAAHY010000005.1"/>
</dbReference>
<dbReference type="PROSITE" id="PS50949">
    <property type="entry name" value="HTH_GNTR"/>
    <property type="match status" value="1"/>
</dbReference>
<dbReference type="Gene3D" id="1.20.120.530">
    <property type="entry name" value="GntR ligand-binding domain-like"/>
    <property type="match status" value="1"/>
</dbReference>
<gene>
    <name evidence="5" type="ORF">JOE69_002426</name>
</gene>
<evidence type="ECO:0000313" key="6">
    <source>
        <dbReference type="Proteomes" id="UP001185069"/>
    </source>
</evidence>
<dbReference type="Proteomes" id="UP001185069">
    <property type="component" value="Unassembled WGS sequence"/>
</dbReference>
<dbReference type="PANTHER" id="PTHR43537">
    <property type="entry name" value="TRANSCRIPTIONAL REGULATOR, GNTR FAMILY"/>
    <property type="match status" value="1"/>
</dbReference>
<evidence type="ECO:0000256" key="1">
    <source>
        <dbReference type="ARBA" id="ARBA00023015"/>
    </source>
</evidence>
<keyword evidence="3" id="KW-0804">Transcription</keyword>
<dbReference type="EMBL" id="JAVDQF010000001">
    <property type="protein sequence ID" value="MDR6270188.1"/>
    <property type="molecule type" value="Genomic_DNA"/>
</dbReference>
<dbReference type="InterPro" id="IPR011711">
    <property type="entry name" value="GntR_C"/>
</dbReference>
<dbReference type="InterPro" id="IPR036388">
    <property type="entry name" value="WH-like_DNA-bd_sf"/>
</dbReference>
<dbReference type="Pfam" id="PF00392">
    <property type="entry name" value="GntR"/>
    <property type="match status" value="1"/>
</dbReference>
<keyword evidence="2" id="KW-0238">DNA-binding</keyword>
<sequence length="235" mass="25156">MRTHQLVLGWIEEQLRAGSLAIGQRLPGERALAEQFGLSRTSVREAIRVLEALGVARSGVGSGPESGTTIVADPSTALGSALRLHVASSHLPVADMVQTRIMIESWACLHAAPDSPALPEAAELLTAMERLGPEEIEQFLLLDVRFHFALTEAAGNAVVSAIMLSLREGIKGYISAATDGQEEWPAVAARLHTEHRGILAAIQSGRSREASDLVAEHIEGFYQDLRTGRLTGPTN</sequence>